<feature type="compositionally biased region" description="Polar residues" evidence="8">
    <location>
        <begin position="1"/>
        <end position="19"/>
    </location>
</feature>
<evidence type="ECO:0000256" key="4">
    <source>
        <dbReference type="ARBA" id="ARBA00022898"/>
    </source>
</evidence>
<evidence type="ECO:0000256" key="5">
    <source>
        <dbReference type="ARBA" id="ARBA00023239"/>
    </source>
</evidence>
<dbReference type="GO" id="GO:0019752">
    <property type="term" value="P:carboxylic acid metabolic process"/>
    <property type="evidence" value="ECO:0007669"/>
    <property type="project" value="InterPro"/>
</dbReference>
<keyword evidence="10" id="KW-1185">Reference proteome</keyword>
<evidence type="ECO:0000256" key="3">
    <source>
        <dbReference type="ARBA" id="ARBA00022793"/>
    </source>
</evidence>
<dbReference type="GO" id="GO:0016831">
    <property type="term" value="F:carboxy-lyase activity"/>
    <property type="evidence" value="ECO:0007669"/>
    <property type="project" value="UniProtKB-KW"/>
</dbReference>
<feature type="region of interest" description="Disordered" evidence="8">
    <location>
        <begin position="367"/>
        <end position="391"/>
    </location>
</feature>
<dbReference type="Pfam" id="PF00282">
    <property type="entry name" value="Pyridoxal_deC"/>
    <property type="match status" value="1"/>
</dbReference>
<dbReference type="InterPro" id="IPR015424">
    <property type="entry name" value="PyrdxlP-dep_Trfase"/>
</dbReference>
<protein>
    <recommendedName>
        <fullName evidence="11">Glutamate decarboxylase</fullName>
    </recommendedName>
</protein>
<dbReference type="InterPro" id="IPR021115">
    <property type="entry name" value="Pyridoxal-P_BS"/>
</dbReference>
<comment type="cofactor">
    <cofactor evidence="1 6 7">
        <name>pyridoxal 5'-phosphate</name>
        <dbReference type="ChEBI" id="CHEBI:597326"/>
    </cofactor>
</comment>
<evidence type="ECO:0000256" key="8">
    <source>
        <dbReference type="SAM" id="MobiDB-lite"/>
    </source>
</evidence>
<dbReference type="PANTHER" id="PTHR45677">
    <property type="entry name" value="GLUTAMATE DECARBOXYLASE-RELATED"/>
    <property type="match status" value="1"/>
</dbReference>
<proteinExistence type="inferred from homology"/>
<keyword evidence="3" id="KW-0210">Decarboxylase</keyword>
<dbReference type="Proteomes" id="UP001324427">
    <property type="component" value="Unassembled WGS sequence"/>
</dbReference>
<dbReference type="SUPFAM" id="SSF53383">
    <property type="entry name" value="PLP-dependent transferases"/>
    <property type="match status" value="1"/>
</dbReference>
<evidence type="ECO:0000256" key="6">
    <source>
        <dbReference type="PIRSR" id="PIRSR602129-50"/>
    </source>
</evidence>
<keyword evidence="4 6" id="KW-0663">Pyridoxal phosphate</keyword>
<evidence type="ECO:0000313" key="9">
    <source>
        <dbReference type="EMBL" id="KAK4549249.1"/>
    </source>
</evidence>
<name>A0AAV9JUM9_9PEZI</name>
<comment type="similarity">
    <text evidence="2 7">Belongs to the group II decarboxylase family.</text>
</comment>
<comment type="caution">
    <text evidence="9">The sequence shown here is derived from an EMBL/GenBank/DDBJ whole genome shotgun (WGS) entry which is preliminary data.</text>
</comment>
<evidence type="ECO:0000256" key="7">
    <source>
        <dbReference type="RuleBase" id="RU000382"/>
    </source>
</evidence>
<evidence type="ECO:0000256" key="2">
    <source>
        <dbReference type="ARBA" id="ARBA00009533"/>
    </source>
</evidence>
<dbReference type="Gene3D" id="3.90.1150.170">
    <property type="match status" value="1"/>
</dbReference>
<accession>A0AAV9JUM9</accession>
<sequence length="540" mass="58349">MATNGASLPSRSAAGQQKPLQRADEADDLLTAVKDSVIQFIRSADEDAATKVQGHGLQQPGKGPRTVLVEHHPPKKLQQLLDVTLPGQGQGKDGVLRMVHDVLQYSVNTWDQGFLDKLYASTSPVGLAADLLLSSLNTNLHVYQVSPALTLIEKQTSKALAALFGLKRPFAGGVSQPGGSAANMSSIVIARNCLHPETKTDGYGGKRFVLFTSAHGHYSLEKAAQICGFGSGAVRSVAVDGKGCMRPEALDAMIDEAVKAGETPFYVNATAGTTVLGSFDPLDRIADVCQKHKLWLHVDGSWGGPVIFSEKQRYKLKGVERADSVALCPHKMMSVPLTCTFLLGKDMREFHKGMTLPAGYLFHANNDGDEPVDGKDDSVVGTETPEAHPSQEHDVKEIWDLADLTPQCGRRGDSLKLALSWIYYGTAGLGAYIDTAFDTAAHLATLIASNSKFSLVSEDPPPCLQICFYFEKQAGVKHRDRNSKVTEEITRKLIPRGFMTDYAPGEEGKFFRVVVNGQTRKGTVEGLVKAIEEVGESLKM</sequence>
<dbReference type="InterPro" id="IPR015421">
    <property type="entry name" value="PyrdxlP-dep_Trfase_major"/>
</dbReference>
<dbReference type="GO" id="GO:0005737">
    <property type="term" value="C:cytoplasm"/>
    <property type="evidence" value="ECO:0007669"/>
    <property type="project" value="TreeGrafter"/>
</dbReference>
<reference evidence="9 10" key="1">
    <citation type="submission" date="2021-11" db="EMBL/GenBank/DDBJ databases">
        <title>Black yeast isolated from Biological Soil Crust.</title>
        <authorList>
            <person name="Kurbessoian T."/>
        </authorList>
    </citation>
    <scope>NUCLEOTIDE SEQUENCE [LARGE SCALE GENOMIC DNA]</scope>
    <source>
        <strain evidence="9 10">CCFEE 5522</strain>
    </source>
</reference>
<keyword evidence="5 7" id="KW-0456">Lyase</keyword>
<feature type="modified residue" description="N6-(pyridoxal phosphate)lysine" evidence="6">
    <location>
        <position position="331"/>
    </location>
</feature>
<dbReference type="GO" id="GO:0030170">
    <property type="term" value="F:pyridoxal phosphate binding"/>
    <property type="evidence" value="ECO:0007669"/>
    <property type="project" value="InterPro"/>
</dbReference>
<evidence type="ECO:0000256" key="1">
    <source>
        <dbReference type="ARBA" id="ARBA00001933"/>
    </source>
</evidence>
<gene>
    <name evidence="9" type="ORF">LTR36_007708</name>
</gene>
<evidence type="ECO:0000313" key="10">
    <source>
        <dbReference type="Proteomes" id="UP001324427"/>
    </source>
</evidence>
<organism evidence="9 10">
    <name type="scientific">Oleoguttula mirabilis</name>
    <dbReference type="NCBI Taxonomy" id="1507867"/>
    <lineage>
        <taxon>Eukaryota</taxon>
        <taxon>Fungi</taxon>
        <taxon>Dikarya</taxon>
        <taxon>Ascomycota</taxon>
        <taxon>Pezizomycotina</taxon>
        <taxon>Dothideomycetes</taxon>
        <taxon>Dothideomycetidae</taxon>
        <taxon>Mycosphaerellales</taxon>
        <taxon>Teratosphaeriaceae</taxon>
        <taxon>Oleoguttula</taxon>
    </lineage>
</organism>
<dbReference type="Gene3D" id="3.40.640.10">
    <property type="entry name" value="Type I PLP-dependent aspartate aminotransferase-like (Major domain)"/>
    <property type="match status" value="1"/>
</dbReference>
<dbReference type="PANTHER" id="PTHR45677:SF8">
    <property type="entry name" value="CYSTEINE SULFINIC ACID DECARBOXYLASE"/>
    <property type="match status" value="1"/>
</dbReference>
<dbReference type="EMBL" id="JAVFHQ010000005">
    <property type="protein sequence ID" value="KAK4549249.1"/>
    <property type="molecule type" value="Genomic_DNA"/>
</dbReference>
<dbReference type="InterPro" id="IPR002129">
    <property type="entry name" value="PyrdxlP-dep_de-COase"/>
</dbReference>
<evidence type="ECO:0008006" key="11">
    <source>
        <dbReference type="Google" id="ProtNLM"/>
    </source>
</evidence>
<feature type="region of interest" description="Disordered" evidence="8">
    <location>
        <begin position="1"/>
        <end position="25"/>
    </location>
</feature>
<dbReference type="PROSITE" id="PS00392">
    <property type="entry name" value="DDC_GAD_HDC_YDC"/>
    <property type="match status" value="1"/>
</dbReference>
<dbReference type="AlphaFoldDB" id="A0AAV9JUM9"/>